<dbReference type="OrthoDB" id="10052321at2759"/>
<dbReference type="OMA" id="KGTGWRY"/>
<feature type="compositionally biased region" description="Polar residues" evidence="1">
    <location>
        <begin position="1"/>
        <end position="14"/>
    </location>
</feature>
<sequence>MPPRIQSQRVSNSLLPYLTSSPASSSRISLSSPSCSSQLSSSLNSVRPFSSTQTTQTQLRTEMFAWLNGEGAAYKNHTPGQTNYITDVKTRKTDPDARPTNRPFPLNQAFVSESILSEELRNEIYEQVVVKKKSVRAVSYDMGVDMRRVAAVCRLVAMEKRMRQQGKPLALPYARTIHEMVPTTPLYNDPRRQRENPHESINDLPAHRLTDAQIFYPVSESRHFTRIDAGRVFSAAPARKHEVVEQELADPSKAMHRITRNPSLIETVGKGDKEEPVLQPADVRIPHPSLISFERDRLANPNEISTVLKVHSARLKEEETAEEERKRRAEERRESRTQHVKPESSRFEFRIKDVVVSKETTGIDGRGAKAPGRRYGVPSDDRKKGQVKIPTRVEV</sequence>
<dbReference type="eggNOG" id="ENOG502QVMS">
    <property type="taxonomic scope" value="Eukaryota"/>
</dbReference>
<dbReference type="KEGG" id="ani:ANIA_07699"/>
<dbReference type="PANTHER" id="PTHR28158:SF1">
    <property type="entry name" value="SMALL RIBOSOMAL SUBUNIT PROTEIN MS45"/>
    <property type="match status" value="1"/>
</dbReference>
<feature type="region of interest" description="Disordered" evidence="1">
    <location>
        <begin position="358"/>
        <end position="395"/>
    </location>
</feature>
<dbReference type="PANTHER" id="PTHR28158">
    <property type="entry name" value="37S RIBOSOMAL PROTEIN S35, MITOCHONDRIAL"/>
    <property type="match status" value="1"/>
</dbReference>
<keyword evidence="3" id="KW-1185">Reference proteome</keyword>
<organism evidence="2 3">
    <name type="scientific">Emericella nidulans (strain FGSC A4 / ATCC 38163 / CBS 112.46 / NRRL 194 / M139)</name>
    <name type="common">Aspergillus nidulans</name>
    <dbReference type="NCBI Taxonomy" id="227321"/>
    <lineage>
        <taxon>Eukaryota</taxon>
        <taxon>Fungi</taxon>
        <taxon>Dikarya</taxon>
        <taxon>Ascomycota</taxon>
        <taxon>Pezizomycotina</taxon>
        <taxon>Eurotiomycetes</taxon>
        <taxon>Eurotiomycetidae</taxon>
        <taxon>Eurotiales</taxon>
        <taxon>Aspergillaceae</taxon>
        <taxon>Aspergillus</taxon>
        <taxon>Aspergillus subgen. Nidulantes</taxon>
    </lineage>
</organism>
<dbReference type="VEuPathDB" id="FungiDB:AN7699"/>
<dbReference type="GO" id="GO:0005763">
    <property type="term" value="C:mitochondrial small ribosomal subunit"/>
    <property type="evidence" value="ECO:0000318"/>
    <property type="project" value="GO_Central"/>
</dbReference>
<evidence type="ECO:0000313" key="3">
    <source>
        <dbReference type="Proteomes" id="UP000000560"/>
    </source>
</evidence>
<proteinExistence type="predicted"/>
<evidence type="ECO:0008006" key="4">
    <source>
        <dbReference type="Google" id="ProtNLM"/>
    </source>
</evidence>
<dbReference type="GO" id="GO:0032543">
    <property type="term" value="P:mitochondrial translation"/>
    <property type="evidence" value="ECO:0000318"/>
    <property type="project" value="GO_Central"/>
</dbReference>
<accession>C8VC61</accession>
<reference evidence="3" key="1">
    <citation type="journal article" date="2005" name="Nature">
        <title>Sequencing of Aspergillus nidulans and comparative analysis with A. fumigatus and A. oryzae.</title>
        <authorList>
            <person name="Galagan J.E."/>
            <person name="Calvo S.E."/>
            <person name="Cuomo C."/>
            <person name="Ma L.J."/>
            <person name="Wortman J.R."/>
            <person name="Batzoglou S."/>
            <person name="Lee S.I."/>
            <person name="Basturkmen M."/>
            <person name="Spevak C.C."/>
            <person name="Clutterbuck J."/>
            <person name="Kapitonov V."/>
            <person name="Jurka J."/>
            <person name="Scazzocchio C."/>
            <person name="Farman M."/>
            <person name="Butler J."/>
            <person name="Purcell S."/>
            <person name="Harris S."/>
            <person name="Braus G.H."/>
            <person name="Draht O."/>
            <person name="Busch S."/>
            <person name="D'Enfert C."/>
            <person name="Bouchier C."/>
            <person name="Goldman G.H."/>
            <person name="Bell-Pedersen D."/>
            <person name="Griffiths-Jones S."/>
            <person name="Doonan J.H."/>
            <person name="Yu J."/>
            <person name="Vienken K."/>
            <person name="Pain A."/>
            <person name="Freitag M."/>
            <person name="Selker E.U."/>
            <person name="Archer D.B."/>
            <person name="Penalva M.A."/>
            <person name="Oakley B.R."/>
            <person name="Momany M."/>
            <person name="Tanaka T."/>
            <person name="Kumagai T."/>
            <person name="Asai K."/>
            <person name="Machida M."/>
            <person name="Nierman W.C."/>
            <person name="Denning D.W."/>
            <person name="Caddick M."/>
            <person name="Hynes M."/>
            <person name="Paoletti M."/>
            <person name="Fischer R."/>
            <person name="Miller B."/>
            <person name="Dyer P."/>
            <person name="Sachs M.S."/>
            <person name="Osmani S.A."/>
            <person name="Birren B.W."/>
        </authorList>
    </citation>
    <scope>NUCLEOTIDE SEQUENCE [LARGE SCALE GENOMIC DNA]</scope>
    <source>
        <strain evidence="3">FGSC A4 / ATCC 38163 / CBS 112.46 / NRRL 194 / M139</strain>
    </source>
</reference>
<accession>Q5AVI1</accession>
<feature type="compositionally biased region" description="Low complexity" evidence="1">
    <location>
        <begin position="18"/>
        <end position="31"/>
    </location>
</feature>
<dbReference type="Pfam" id="PF12298">
    <property type="entry name" value="Bot1p"/>
    <property type="match status" value="1"/>
</dbReference>
<dbReference type="AlphaFoldDB" id="Q5AVI1"/>
<dbReference type="InParanoid" id="Q5AVI1"/>
<dbReference type="Proteomes" id="UP000000560">
    <property type="component" value="Chromosome IV"/>
</dbReference>
<evidence type="ECO:0000256" key="1">
    <source>
        <dbReference type="SAM" id="MobiDB-lite"/>
    </source>
</evidence>
<dbReference type="EMBL" id="BN001304">
    <property type="protein sequence ID" value="CBF79931.1"/>
    <property type="molecule type" value="Genomic_DNA"/>
</dbReference>
<dbReference type="GO" id="GO:0003735">
    <property type="term" value="F:structural constituent of ribosome"/>
    <property type="evidence" value="ECO:0000318"/>
    <property type="project" value="GO_Central"/>
</dbReference>
<dbReference type="InterPro" id="IPR021036">
    <property type="entry name" value="Ribosomal_mS45"/>
</dbReference>
<feature type="region of interest" description="Disordered" evidence="1">
    <location>
        <begin position="1"/>
        <end position="31"/>
    </location>
</feature>
<feature type="region of interest" description="Disordered" evidence="1">
    <location>
        <begin position="314"/>
        <end position="345"/>
    </location>
</feature>
<name>Q5AVI1_EMENI</name>
<reference evidence="3" key="2">
    <citation type="journal article" date="2009" name="Fungal Genet. Biol.">
        <title>The 2008 update of the Aspergillus nidulans genome annotation: a community effort.</title>
        <authorList>
            <person name="Wortman J.R."/>
            <person name="Gilsenan J.M."/>
            <person name="Joardar V."/>
            <person name="Deegan J."/>
            <person name="Clutterbuck J."/>
            <person name="Andersen M.R."/>
            <person name="Archer D."/>
            <person name="Bencina M."/>
            <person name="Braus G."/>
            <person name="Coutinho P."/>
            <person name="von Dohren H."/>
            <person name="Doonan J."/>
            <person name="Driessen A.J."/>
            <person name="Durek P."/>
            <person name="Espeso E."/>
            <person name="Fekete E."/>
            <person name="Flipphi M."/>
            <person name="Estrada C.G."/>
            <person name="Geysens S."/>
            <person name="Goldman G."/>
            <person name="de Groot P.W."/>
            <person name="Hansen K."/>
            <person name="Harris S.D."/>
            <person name="Heinekamp T."/>
            <person name="Helmstaedt K."/>
            <person name="Henrissat B."/>
            <person name="Hofmann G."/>
            <person name="Homan T."/>
            <person name="Horio T."/>
            <person name="Horiuchi H."/>
            <person name="James S."/>
            <person name="Jones M."/>
            <person name="Karaffa L."/>
            <person name="Karanyi Z."/>
            <person name="Kato M."/>
            <person name="Keller N."/>
            <person name="Kelly D.E."/>
            <person name="Kiel J.A."/>
            <person name="Kim J.M."/>
            <person name="van der Klei I.J."/>
            <person name="Klis F.M."/>
            <person name="Kovalchuk A."/>
            <person name="Krasevec N."/>
            <person name="Kubicek C.P."/>
            <person name="Liu B."/>
            <person name="Maccabe A."/>
            <person name="Meyer V."/>
            <person name="Mirabito P."/>
            <person name="Miskei M."/>
            <person name="Mos M."/>
            <person name="Mullins J."/>
            <person name="Nelson D.R."/>
            <person name="Nielsen J."/>
            <person name="Oakley B.R."/>
            <person name="Osmani S.A."/>
            <person name="Pakula T."/>
            <person name="Paszewski A."/>
            <person name="Paulsen I."/>
            <person name="Pilsyk S."/>
            <person name="Pocsi I."/>
            <person name="Punt P.J."/>
            <person name="Ram A.F."/>
            <person name="Ren Q."/>
            <person name="Robellet X."/>
            <person name="Robson G."/>
            <person name="Seiboth B."/>
            <person name="van Solingen P."/>
            <person name="Specht T."/>
            <person name="Sun J."/>
            <person name="Taheri-Talesh N."/>
            <person name="Takeshita N."/>
            <person name="Ussery D."/>
            <person name="vanKuyk P.A."/>
            <person name="Visser H."/>
            <person name="van de Vondervoort P.J."/>
            <person name="de Vries R.P."/>
            <person name="Walton J."/>
            <person name="Xiang X."/>
            <person name="Xiong Y."/>
            <person name="Zeng A.P."/>
            <person name="Brandt B.W."/>
            <person name="Cornell M.J."/>
            <person name="van den Hondel C.A."/>
            <person name="Visser J."/>
            <person name="Oliver S.G."/>
            <person name="Turner G."/>
        </authorList>
    </citation>
    <scope>GENOME REANNOTATION</scope>
    <source>
        <strain evidence="3">FGSC A4 / ATCC 38163 / CBS 112.46 / NRRL 194 / M139</strain>
    </source>
</reference>
<evidence type="ECO:0000313" key="2">
    <source>
        <dbReference type="EMBL" id="CBF79931.1"/>
    </source>
</evidence>
<gene>
    <name evidence="2" type="ORF">ANIA_07699</name>
</gene>
<dbReference type="RefSeq" id="XP_680968.1">
    <property type="nucleotide sequence ID" value="XM_675876.2"/>
</dbReference>
<protein>
    <recommendedName>
        <fullName evidence="4">37S ribosomal protein S35, mitochondrial</fullName>
    </recommendedName>
</protein>
<dbReference type="STRING" id="227321.Q5AVI1"/>
<dbReference type="HOGENOM" id="CLU_049223_1_0_1"/>
<dbReference type="GeneID" id="2869638"/>